<dbReference type="EMBL" id="CAJPIJ010000022">
    <property type="protein sequence ID" value="CAG1963539.1"/>
    <property type="molecule type" value="Genomic_DNA"/>
</dbReference>
<dbReference type="AlphaFoldDB" id="A0A9N8NB21"/>
<comment type="caution">
    <text evidence="1">The sequence shown here is derived from an EMBL/GenBank/DDBJ whole genome shotgun (WGS) entry which is preliminary data.</text>
</comment>
<sequence length="88" mass="9994">MFFALVGWNANLLDNIGRHNSHQDEERSKATNDMKVMREAMDNRRSRAVRLPTWANEALENAQRYRASPVVDTLKKQSISKSGTPHGA</sequence>
<name>A0A9N8NB21_GIBZA</name>
<protein>
    <submittedName>
        <fullName evidence="1">Uncharacterized protein</fullName>
    </submittedName>
</protein>
<evidence type="ECO:0000313" key="2">
    <source>
        <dbReference type="Proteomes" id="UP000746612"/>
    </source>
</evidence>
<organism evidence="1 2">
    <name type="scientific">Gibberella zeae</name>
    <name type="common">Wheat head blight fungus</name>
    <name type="synonym">Fusarium graminearum</name>
    <dbReference type="NCBI Taxonomy" id="5518"/>
    <lineage>
        <taxon>Eukaryota</taxon>
        <taxon>Fungi</taxon>
        <taxon>Dikarya</taxon>
        <taxon>Ascomycota</taxon>
        <taxon>Pezizomycotina</taxon>
        <taxon>Sordariomycetes</taxon>
        <taxon>Hypocreomycetidae</taxon>
        <taxon>Hypocreales</taxon>
        <taxon>Nectriaceae</taxon>
        <taxon>Fusarium</taxon>
    </lineage>
</organism>
<dbReference type="Proteomes" id="UP000746612">
    <property type="component" value="Unassembled WGS sequence"/>
</dbReference>
<reference evidence="1" key="1">
    <citation type="submission" date="2021-03" db="EMBL/GenBank/DDBJ databases">
        <authorList>
            <person name="Alouane T."/>
            <person name="Langin T."/>
            <person name="Bonhomme L."/>
        </authorList>
    </citation>
    <scope>NUCLEOTIDE SEQUENCE</scope>
    <source>
        <strain evidence="1">MDC_Fg202</strain>
    </source>
</reference>
<proteinExistence type="predicted"/>
<accession>A0A9N8NB21</accession>
<evidence type="ECO:0000313" key="1">
    <source>
        <dbReference type="EMBL" id="CAG1963539.1"/>
    </source>
</evidence>
<gene>
    <name evidence="1" type="ORF">MDCFG202_LOCUS12257</name>
</gene>